<keyword evidence="4 5" id="KW-0472">Membrane</keyword>
<accession>A0A8S3ZQJ2</accession>
<protein>
    <recommendedName>
        <fullName evidence="6">G-protein coupled receptors family 1 profile domain-containing protein</fullName>
    </recommendedName>
</protein>
<feature type="transmembrane region" description="Helical" evidence="5">
    <location>
        <begin position="55"/>
        <end position="80"/>
    </location>
</feature>
<dbReference type="PRINTS" id="PR00237">
    <property type="entry name" value="GPCRRHODOPSN"/>
</dbReference>
<dbReference type="EMBL" id="CAJHNH020003201">
    <property type="protein sequence ID" value="CAG5128751.1"/>
    <property type="molecule type" value="Genomic_DNA"/>
</dbReference>
<comment type="caution">
    <text evidence="7">The sequence shown here is derived from an EMBL/GenBank/DDBJ whole genome shotgun (WGS) entry which is preliminary data.</text>
</comment>
<dbReference type="PANTHER" id="PTHR46641:SF18">
    <property type="entry name" value="G-PROTEIN COUPLED RECEPTORS FAMILY 1 PROFILE DOMAIN-CONTAINING PROTEIN"/>
    <property type="match status" value="1"/>
</dbReference>
<feature type="transmembrane region" description="Helical" evidence="5">
    <location>
        <begin position="144"/>
        <end position="163"/>
    </location>
</feature>
<evidence type="ECO:0000256" key="3">
    <source>
        <dbReference type="ARBA" id="ARBA00022989"/>
    </source>
</evidence>
<dbReference type="SUPFAM" id="SSF81321">
    <property type="entry name" value="Family A G protein-coupled receptor-like"/>
    <property type="match status" value="1"/>
</dbReference>
<proteinExistence type="predicted"/>
<feature type="transmembrane region" description="Helical" evidence="5">
    <location>
        <begin position="194"/>
        <end position="222"/>
    </location>
</feature>
<dbReference type="AlphaFoldDB" id="A0A8S3ZQJ2"/>
<dbReference type="Gene3D" id="1.20.1070.10">
    <property type="entry name" value="Rhodopsin 7-helix transmembrane proteins"/>
    <property type="match status" value="1"/>
</dbReference>
<evidence type="ECO:0000313" key="8">
    <source>
        <dbReference type="Proteomes" id="UP000678393"/>
    </source>
</evidence>
<organism evidence="7 8">
    <name type="scientific">Candidula unifasciata</name>
    <dbReference type="NCBI Taxonomy" id="100452"/>
    <lineage>
        <taxon>Eukaryota</taxon>
        <taxon>Metazoa</taxon>
        <taxon>Spiralia</taxon>
        <taxon>Lophotrochozoa</taxon>
        <taxon>Mollusca</taxon>
        <taxon>Gastropoda</taxon>
        <taxon>Heterobranchia</taxon>
        <taxon>Euthyneura</taxon>
        <taxon>Panpulmonata</taxon>
        <taxon>Eupulmonata</taxon>
        <taxon>Stylommatophora</taxon>
        <taxon>Helicina</taxon>
        <taxon>Helicoidea</taxon>
        <taxon>Geomitridae</taxon>
        <taxon>Candidula</taxon>
    </lineage>
</organism>
<dbReference type="GO" id="GO:0016020">
    <property type="term" value="C:membrane"/>
    <property type="evidence" value="ECO:0007669"/>
    <property type="project" value="UniProtKB-SubCell"/>
</dbReference>
<gene>
    <name evidence="7" type="ORF">CUNI_LOCUS14309</name>
</gene>
<dbReference type="OrthoDB" id="6088752at2759"/>
<dbReference type="Proteomes" id="UP000678393">
    <property type="component" value="Unassembled WGS sequence"/>
</dbReference>
<keyword evidence="8" id="KW-1185">Reference proteome</keyword>
<keyword evidence="3 5" id="KW-1133">Transmembrane helix</keyword>
<feature type="domain" description="G-protein coupled receptors family 1 profile" evidence="6">
    <location>
        <begin position="36"/>
        <end position="306"/>
    </location>
</feature>
<sequence length="327" mass="36445">MQNTTLHGVISASQYVIIMTFFAVAWTLVSFMGIISNVINIKTFVAMGLNDGVTVSFLALSVFDLTYVASSFCQGISIALSTIELKTQTWFPVEPYGLMILFANISILINITNVLTTTFLAVARCMCVAKPLHFKNAFTVKRTVYFMSGFAAFAVTVYIPVLANMGFVVTFNNRTRVSRPTLWMSPFRESIKDIALLLIDAILPLATEVIVLICVVVMTSSLRAAAKFRESSTDKVSGKDVRVVMQVTLISLVYIICNTPKILISSSGLAMLEFRLGKRYNNVYVSLNSFRQLLEIVNATINTFIYCKYNTKFRNSLCGTKKQMIIY</sequence>
<dbReference type="InterPro" id="IPR000276">
    <property type="entry name" value="GPCR_Rhodpsn"/>
</dbReference>
<comment type="subcellular location">
    <subcellularLocation>
        <location evidence="1">Membrane</location>
    </subcellularLocation>
</comment>
<dbReference type="InterPro" id="IPR017452">
    <property type="entry name" value="GPCR_Rhodpsn_7TM"/>
</dbReference>
<evidence type="ECO:0000256" key="5">
    <source>
        <dbReference type="SAM" id="Phobius"/>
    </source>
</evidence>
<dbReference type="PANTHER" id="PTHR46641">
    <property type="entry name" value="FMRFAMIDE RECEPTOR-RELATED"/>
    <property type="match status" value="1"/>
</dbReference>
<dbReference type="InterPro" id="IPR052954">
    <property type="entry name" value="GPCR-Ligand_Int"/>
</dbReference>
<keyword evidence="2 5" id="KW-0812">Transmembrane</keyword>
<evidence type="ECO:0000256" key="2">
    <source>
        <dbReference type="ARBA" id="ARBA00022692"/>
    </source>
</evidence>
<dbReference type="GO" id="GO:0004930">
    <property type="term" value="F:G protein-coupled receptor activity"/>
    <property type="evidence" value="ECO:0007669"/>
    <property type="project" value="InterPro"/>
</dbReference>
<evidence type="ECO:0000256" key="1">
    <source>
        <dbReference type="ARBA" id="ARBA00004370"/>
    </source>
</evidence>
<evidence type="ECO:0000313" key="7">
    <source>
        <dbReference type="EMBL" id="CAG5128751.1"/>
    </source>
</evidence>
<reference evidence="7" key="1">
    <citation type="submission" date="2021-04" db="EMBL/GenBank/DDBJ databases">
        <authorList>
            <consortium name="Molecular Ecology Group"/>
        </authorList>
    </citation>
    <scope>NUCLEOTIDE SEQUENCE</scope>
</reference>
<feature type="transmembrane region" description="Helical" evidence="5">
    <location>
        <begin position="100"/>
        <end position="123"/>
    </location>
</feature>
<evidence type="ECO:0000259" key="6">
    <source>
        <dbReference type="PROSITE" id="PS50262"/>
    </source>
</evidence>
<name>A0A8S3ZQJ2_9EUPU</name>
<evidence type="ECO:0000256" key="4">
    <source>
        <dbReference type="ARBA" id="ARBA00023136"/>
    </source>
</evidence>
<feature type="transmembrane region" description="Helical" evidence="5">
    <location>
        <begin position="12"/>
        <end position="35"/>
    </location>
</feature>
<dbReference type="PROSITE" id="PS50262">
    <property type="entry name" value="G_PROTEIN_RECEP_F1_2"/>
    <property type="match status" value="1"/>
</dbReference>